<feature type="domain" description="CobN/magnesium chelatase" evidence="2">
    <location>
        <begin position="138"/>
        <end position="903"/>
    </location>
</feature>
<dbReference type="GO" id="GO:0051116">
    <property type="term" value="F:cobaltochelatase activity"/>
    <property type="evidence" value="ECO:0007669"/>
    <property type="project" value="UniProtKB-EC"/>
</dbReference>
<dbReference type="CDD" id="cd10150">
    <property type="entry name" value="CobN_like"/>
    <property type="match status" value="1"/>
</dbReference>
<evidence type="ECO:0000256" key="1">
    <source>
        <dbReference type="SAM" id="SignalP"/>
    </source>
</evidence>
<name>A0A7Z7HNA7_9PROT</name>
<evidence type="ECO:0000259" key="2">
    <source>
        <dbReference type="Pfam" id="PF02514"/>
    </source>
</evidence>
<organism evidence="3 4">
    <name type="scientific">Sterolibacterium denitrificans</name>
    <dbReference type="NCBI Taxonomy" id="157592"/>
    <lineage>
        <taxon>Bacteria</taxon>
        <taxon>Pseudomonadati</taxon>
        <taxon>Pseudomonadota</taxon>
        <taxon>Betaproteobacteria</taxon>
        <taxon>Nitrosomonadales</taxon>
        <taxon>Sterolibacteriaceae</taxon>
        <taxon>Sterolibacterium</taxon>
    </lineage>
</organism>
<sequence length="1390" mass="154403">MKSASLLALVLYLLCSVVAHAAPAAPTADRVLFFSPIMGKPSQQAKYAAFARTAAGKGMSVDHRFTDEVSPEAARALFAQYRIVIFDALSGPDSLAPVASAYGRAVAANPGLIAVAAGLPGTPLTQNAPEGIEGELHPYLQNGGQENFSRLHKFLKVRLLGEPGKVEPPLIFPQEALYHPDAPQLIFKDTESYLRWRPAKPGQATVAVIFHRNHLAADSLAPVDATIRALEKRGLAVLPYYSDIVSDYLGEKFLMKDGKPRAQVVITHQAMIIDAEKVRAQAARIGVPILHALHYRDGDVEVWKKDLTGIHLTQVPMTLVMPEIIGFIDPMIVAAQDARTKRMELIPAQLDALVGKAVSMTRLAQRPNADKKLALFFYNYPPGTSNLGAAFLDIPKSLAALTQALQQRGYSVEPRDAEFFEKDALATLAPYYSKNVAADVPALVKNGYAALWPVAAYRRWYDRLPHEVRAGIEKYWGAPEKSHMTVMHQGQRHFVIPRVALGNVIVLPQPRRNESENSQGDAQLYHDTKVPVTHSYLATYLWLREQVGVDALVHLGTHGTQEWLHGKERGLSVYDDPYLILGDTPVFYPYIADNLAEGIQARRRGRATLISHLTPPFAVTGTFDEMSEISRLINEHASAGVESLKEKVFQNILDKVIATKLYLDMDWESREDNARARAVRDPEGFLDVLHDFLLGLSNQAQPLGNHTLGRLPKREHMVSTLALMLGKDFLVAADGPEAANTRDYKLFETSNAARLLAEHVIDGKPLDGVSTTLRLYLETARGHYANFQASDEIGSLLAGLEGHYIPTGYGGDVVRNPDLLPTGRNMYAFDPAKVPTRSAWETGKQLAEQTIADYRKQHGRYPEKLVFNLWSLETMRHFGVMEAQILALMGARPVWNETGMLNDNVAEMVRDRLRNMPEFISRLAVNTLTGDRLLKIADYLPERVKSKIPLARMHDMRNIGRDDIIGVEAIPASELNRPRIDVVISVTGLYRDTFPGPMKRLAEAVKKVAELDERDNFIRRNTQSLRQMLAGQGLAGDEAEMLSTVRVFSSQVGQYGNGVSEVAAASDTWETDDTIARSYLNTLGYYFGADEKRWGEKRAGLDLYAKNLAGSDAVMFSRTSNLYGLLTSDDPYGYFGALSLVIRKLSGKSPDSLIANLRSADDPRMEPTARFMAQELKGRQFHPQWIVAQRDQGYSGTLNVLDAVENFWGWQVVDPNAVREDQWQEFHDVYVRDKLKLGTREWFEEKNPRALAQIAERMLEANRKGYWQADAATLKELVEVVEDAMRRHGFEPMNEKVMPFVEQLKSSGYGLDFVTPAPGKVAAQPPQIEGQRLERQDEGSAATPPADLPAFLVLALVLLAVSTAAGALRQAGRLPTFSFRFPTTTHRSFP</sequence>
<dbReference type="InterPro" id="IPR003672">
    <property type="entry name" value="CobN/Mg_chltase"/>
</dbReference>
<dbReference type="Proteomes" id="UP000242886">
    <property type="component" value="Chromosome SDENCHOL"/>
</dbReference>
<dbReference type="RefSeq" id="WP_154715682.1">
    <property type="nucleotide sequence ID" value="NZ_LT837803.1"/>
</dbReference>
<feature type="chain" id="PRO_5030612534" evidence="1">
    <location>
        <begin position="22"/>
        <end position="1390"/>
    </location>
</feature>
<evidence type="ECO:0000313" key="3">
    <source>
        <dbReference type="EMBL" id="SMB21094.1"/>
    </source>
</evidence>
<keyword evidence="3" id="KW-0436">Ligase</keyword>
<feature type="signal peptide" evidence="1">
    <location>
        <begin position="1"/>
        <end position="21"/>
    </location>
</feature>
<dbReference type="PANTHER" id="PTHR44119">
    <property type="entry name" value="MAGNESIUM-CHELATASE SUBUNIT CHLH, CHLOROPLASTIC"/>
    <property type="match status" value="1"/>
</dbReference>
<reference evidence="3" key="1">
    <citation type="submission" date="2017-03" db="EMBL/GenBank/DDBJ databases">
        <authorList>
            <consortium name="AG Boll"/>
        </authorList>
    </citation>
    <scope>NUCLEOTIDE SEQUENCE [LARGE SCALE GENOMIC DNA]</scope>
    <source>
        <strain evidence="3">Chol</strain>
    </source>
</reference>
<dbReference type="EC" id="6.6.1.2" evidence="3"/>
<evidence type="ECO:0000313" key="4">
    <source>
        <dbReference type="Proteomes" id="UP000242886"/>
    </source>
</evidence>
<protein>
    <submittedName>
        <fullName evidence="3">Cobaltochelatase</fullName>
        <ecNumber evidence="3">6.6.1.2</ecNumber>
    </submittedName>
</protein>
<proteinExistence type="predicted"/>
<dbReference type="EMBL" id="LT837803">
    <property type="protein sequence ID" value="SMB21094.1"/>
    <property type="molecule type" value="Genomic_DNA"/>
</dbReference>
<gene>
    <name evidence="3" type="ORF">SDENCHOL_10104</name>
</gene>
<keyword evidence="1" id="KW-0732">Signal</keyword>
<dbReference type="PANTHER" id="PTHR44119:SF4">
    <property type="entry name" value="AEROBIC COBALTOCHELATASE SUBUNIT COBN"/>
    <property type="match status" value="1"/>
</dbReference>
<keyword evidence="4" id="KW-1185">Reference proteome</keyword>
<dbReference type="Pfam" id="PF02514">
    <property type="entry name" value="CobN-Mg_chel"/>
    <property type="match status" value="2"/>
</dbReference>
<accession>A0A7Z7HNA7</accession>
<feature type="domain" description="CobN/magnesium chelatase" evidence="2">
    <location>
        <begin position="962"/>
        <end position="1273"/>
    </location>
</feature>